<gene>
    <name evidence="1" type="ORF">LCGC14_2487420</name>
</gene>
<dbReference type="AlphaFoldDB" id="A0A0F9B5T7"/>
<organism evidence="1">
    <name type="scientific">marine sediment metagenome</name>
    <dbReference type="NCBI Taxonomy" id="412755"/>
    <lineage>
        <taxon>unclassified sequences</taxon>
        <taxon>metagenomes</taxon>
        <taxon>ecological metagenomes</taxon>
    </lineage>
</organism>
<sequence>DILNNLELWEKVCTTDPNITKNFKGKGGFQGTAICAQSQRKKATEIFGIFGIGWKIENENYNIVSFSDDHYSKLFYTADLIFKYKDETGIFPIASEIDAMVFAVNIPPHEPAFGHATFSIFFNSSSEI</sequence>
<proteinExistence type="predicted"/>
<evidence type="ECO:0000313" key="1">
    <source>
        <dbReference type="EMBL" id="KKL17254.1"/>
    </source>
</evidence>
<comment type="caution">
    <text evidence="1">The sequence shown here is derived from an EMBL/GenBank/DDBJ whole genome shotgun (WGS) entry which is preliminary data.</text>
</comment>
<name>A0A0F9B5T7_9ZZZZ</name>
<accession>A0A0F9B5T7</accession>
<reference evidence="1" key="1">
    <citation type="journal article" date="2015" name="Nature">
        <title>Complex archaea that bridge the gap between prokaryotes and eukaryotes.</title>
        <authorList>
            <person name="Spang A."/>
            <person name="Saw J.H."/>
            <person name="Jorgensen S.L."/>
            <person name="Zaremba-Niedzwiedzka K."/>
            <person name="Martijn J."/>
            <person name="Lind A.E."/>
            <person name="van Eijk R."/>
            <person name="Schleper C."/>
            <person name="Guy L."/>
            <person name="Ettema T.J."/>
        </authorList>
    </citation>
    <scope>NUCLEOTIDE SEQUENCE</scope>
</reference>
<feature type="non-terminal residue" evidence="1">
    <location>
        <position position="1"/>
    </location>
</feature>
<protein>
    <submittedName>
        <fullName evidence="1">Uncharacterized protein</fullName>
    </submittedName>
</protein>
<dbReference type="EMBL" id="LAZR01039333">
    <property type="protein sequence ID" value="KKL17254.1"/>
    <property type="molecule type" value="Genomic_DNA"/>
</dbReference>